<keyword evidence="2 7" id="KW-0813">Transport</keyword>
<evidence type="ECO:0000256" key="8">
    <source>
        <dbReference type="SAM" id="SignalP"/>
    </source>
</evidence>
<dbReference type="InterPro" id="IPR023997">
    <property type="entry name" value="TonB-dep_OMP_SusC/RagA_CS"/>
</dbReference>
<dbReference type="InterPro" id="IPR036942">
    <property type="entry name" value="Beta-barrel_TonB_sf"/>
</dbReference>
<comment type="caution">
    <text evidence="10">The sequence shown here is derived from an EMBL/GenBank/DDBJ whole genome shotgun (WGS) entry which is preliminary data.</text>
</comment>
<keyword evidence="5 7" id="KW-0472">Membrane</keyword>
<dbReference type="InterPro" id="IPR012910">
    <property type="entry name" value="Plug_dom"/>
</dbReference>
<dbReference type="Gene3D" id="2.170.130.10">
    <property type="entry name" value="TonB-dependent receptor, plug domain"/>
    <property type="match status" value="1"/>
</dbReference>
<comment type="subcellular location">
    <subcellularLocation>
        <location evidence="1 7">Cell outer membrane</location>
        <topology evidence="1 7">Multi-pass membrane protein</topology>
    </subcellularLocation>
</comment>
<evidence type="ECO:0000259" key="9">
    <source>
        <dbReference type="Pfam" id="PF07715"/>
    </source>
</evidence>
<evidence type="ECO:0000256" key="5">
    <source>
        <dbReference type="ARBA" id="ARBA00023136"/>
    </source>
</evidence>
<evidence type="ECO:0000256" key="6">
    <source>
        <dbReference type="ARBA" id="ARBA00023237"/>
    </source>
</evidence>
<organism evidence="10 11">
    <name type="scientific">Chryseobacterium gambrini</name>
    <dbReference type="NCBI Taxonomy" id="373672"/>
    <lineage>
        <taxon>Bacteria</taxon>
        <taxon>Pseudomonadati</taxon>
        <taxon>Bacteroidota</taxon>
        <taxon>Flavobacteriia</taxon>
        <taxon>Flavobacteriales</taxon>
        <taxon>Weeksellaceae</taxon>
        <taxon>Chryseobacterium group</taxon>
        <taxon>Chryseobacterium</taxon>
    </lineage>
</organism>
<comment type="similarity">
    <text evidence="7">Belongs to the TonB-dependent receptor family.</text>
</comment>
<dbReference type="SUPFAM" id="SSF56935">
    <property type="entry name" value="Porins"/>
    <property type="match status" value="1"/>
</dbReference>
<dbReference type="InterPro" id="IPR023996">
    <property type="entry name" value="TonB-dep_OMP_SusC/RagA"/>
</dbReference>
<evidence type="ECO:0000256" key="1">
    <source>
        <dbReference type="ARBA" id="ARBA00004571"/>
    </source>
</evidence>
<feature type="chain" id="PRO_5042564155" evidence="8">
    <location>
        <begin position="24"/>
        <end position="937"/>
    </location>
</feature>
<evidence type="ECO:0000256" key="4">
    <source>
        <dbReference type="ARBA" id="ARBA00022692"/>
    </source>
</evidence>
<sequence>MKQRDLKYSCLIAVLYFGMNVNAQTTPKDTVPKEQKIEEVVMIGYGSQKKENVTGSIATISSKQLENQPNPNALSSVQGKVAGVQITNGAAPGSSPRVDIRGIGTLNGTTVFIVDGSITEDISFLNPLDIESMSVLKDPSSLAIYGAKASKGAVIIKTKSGKGKNVFNFNSYIGLKRVSNIPKMVNKDQYVELYNEKLKNQGSTTGFINSSMFPTSTNWFDEIFRDAMINSNDISASGKSDKLTYFLSLGYLTDQGNLAAGKGINSGDEFRRFTSKINLTYKLTDHLTVGTNSTWSTTRRDNANNPTLTAYLSPPVYSPMNADGTYGYQTLVSLANPRATLDLFRGKDNGNRYLINLWGEYKFWDDFTYRISYTQDNSDVKSYSYNPVINYIPASTSRSSLLRTNQMLRSYVLDNTLTWRKQLGSHNLEILAGMTRNEDYGLNLNTFGRDIVYNGTEQSLYFSGSIPTTSGGGNNYADGASWEVGFRDRVQSYFGRVNYDYKGKYLINASIRNDGTTGYSSGDRTHWFPAVSAGWVISKENFMSNQNIFNLLKVRGSWGSLGNPVRGLNYVLTTQTGLNAYFGGVAYPGETTTDIIDTSIGWETIEGTDFGLEMAFLKNRLKVEATYYNKDSKDVVYGIQQPSISGAQNKLVTNAFSFNNKGFEFSVNYEANLTDKIKFGVYGNLTTLKNEITSVYNNSYNETGPYLFGSTITRLEKGVPVGSYYGFQVAGIFQNQAQVNAAPKQVGAAVGGFQFADINGDGVIDNSDKTYLGSPIPDFTYGFGVNLSGYNVDFSVDFQGVSGNKIYNYNREQRYGNESWDLDFYNNRWRGEGTSNIYPMVTNDQNIIKPNSFYVENGSFFRIRNIQLGYTLPSNLFTNTKIQKLRLYVSAQNPWTSFKYNGFSPEILNTSDRVQLGVDQNIYPLSSIYTMGVNLTF</sequence>
<dbReference type="NCBIfam" id="TIGR04056">
    <property type="entry name" value="OMP_RagA_SusC"/>
    <property type="match status" value="1"/>
</dbReference>
<dbReference type="InterPro" id="IPR039426">
    <property type="entry name" value="TonB-dep_rcpt-like"/>
</dbReference>
<dbReference type="InterPro" id="IPR037066">
    <property type="entry name" value="Plug_dom_sf"/>
</dbReference>
<dbReference type="NCBIfam" id="TIGR04057">
    <property type="entry name" value="SusC_RagA_signa"/>
    <property type="match status" value="1"/>
</dbReference>
<name>A0AAJ1VM29_9FLAO</name>
<dbReference type="AlphaFoldDB" id="A0AAJ1VM29"/>
<accession>A0AAJ1VM29</accession>
<dbReference type="EMBL" id="JAUHGV010000036">
    <property type="protein sequence ID" value="MDN4014791.1"/>
    <property type="molecule type" value="Genomic_DNA"/>
</dbReference>
<feature type="signal peptide" evidence="8">
    <location>
        <begin position="1"/>
        <end position="23"/>
    </location>
</feature>
<keyword evidence="8" id="KW-0732">Signal</keyword>
<dbReference type="PROSITE" id="PS52016">
    <property type="entry name" value="TONB_DEPENDENT_REC_3"/>
    <property type="match status" value="1"/>
</dbReference>
<proteinExistence type="inferred from homology"/>
<keyword evidence="6 7" id="KW-0998">Cell outer membrane</keyword>
<evidence type="ECO:0000256" key="2">
    <source>
        <dbReference type="ARBA" id="ARBA00022448"/>
    </source>
</evidence>
<keyword evidence="4 7" id="KW-0812">Transmembrane</keyword>
<dbReference type="Gene3D" id="2.40.170.20">
    <property type="entry name" value="TonB-dependent receptor, beta-barrel domain"/>
    <property type="match status" value="1"/>
</dbReference>
<dbReference type="GO" id="GO:0009279">
    <property type="term" value="C:cell outer membrane"/>
    <property type="evidence" value="ECO:0007669"/>
    <property type="project" value="UniProtKB-SubCell"/>
</dbReference>
<reference evidence="10" key="1">
    <citation type="submission" date="2023-06" db="EMBL/GenBank/DDBJ databases">
        <title>Two Chryseobacterium gambrini strains from China.</title>
        <authorList>
            <person name="Zeng J."/>
            <person name="Wu Y."/>
        </authorList>
    </citation>
    <scope>NUCLEOTIDE SEQUENCE</scope>
    <source>
        <strain evidence="10">SQ219</strain>
    </source>
</reference>
<gene>
    <name evidence="10" type="ORF">QX233_20155</name>
</gene>
<feature type="domain" description="TonB-dependent receptor plug" evidence="9">
    <location>
        <begin position="50"/>
        <end position="152"/>
    </location>
</feature>
<evidence type="ECO:0000256" key="3">
    <source>
        <dbReference type="ARBA" id="ARBA00022452"/>
    </source>
</evidence>
<keyword evidence="3 7" id="KW-1134">Transmembrane beta strand</keyword>
<evidence type="ECO:0000256" key="7">
    <source>
        <dbReference type="PROSITE-ProRule" id="PRU01360"/>
    </source>
</evidence>
<protein>
    <submittedName>
        <fullName evidence="10">SusC/RagA family TonB-linked outer membrane protein</fullName>
    </submittedName>
</protein>
<dbReference type="Proteomes" id="UP001225933">
    <property type="component" value="Unassembled WGS sequence"/>
</dbReference>
<evidence type="ECO:0000313" key="10">
    <source>
        <dbReference type="EMBL" id="MDN4014791.1"/>
    </source>
</evidence>
<dbReference type="Pfam" id="PF07715">
    <property type="entry name" value="Plug"/>
    <property type="match status" value="1"/>
</dbReference>
<dbReference type="RefSeq" id="WP_214590187.1">
    <property type="nucleotide sequence ID" value="NZ_JAUHGV010000036.1"/>
</dbReference>
<evidence type="ECO:0000313" key="11">
    <source>
        <dbReference type="Proteomes" id="UP001225933"/>
    </source>
</evidence>